<feature type="domain" description="Rax2-like C-terminal" evidence="1">
    <location>
        <begin position="437"/>
        <end position="584"/>
    </location>
</feature>
<dbReference type="Gene3D" id="2.120.10.30">
    <property type="entry name" value="TolB, C-terminal domain"/>
    <property type="match status" value="2"/>
</dbReference>
<dbReference type="PANTHER" id="PTHR31778">
    <property type="entry name" value="BUD SITE SELECTION PROTEIN RAX2"/>
    <property type="match status" value="1"/>
</dbReference>
<evidence type="ECO:0000313" key="3">
    <source>
        <dbReference type="EMBL" id="TGE14168.1"/>
    </source>
</evidence>
<dbReference type="NCBIfam" id="TIGR04183">
    <property type="entry name" value="Por_Secre_tail"/>
    <property type="match status" value="1"/>
</dbReference>
<protein>
    <submittedName>
        <fullName evidence="3">T9SS type A sorting domain-containing protein</fullName>
    </submittedName>
</protein>
<sequence length="856" mass="88048">MTQFYTHQKHRTTAYRAWIGSLTGLLAFWLLPAFGAATPHNSATRALDVPALATVLNLDGTLRADAHGSFDARGYQFSKTPDGLPQFHSANTLGAGDEKWQEGFGINGTDDEVKALVYSPAGELYAGGKFTAAGTAPAIRIGKWDGTRWNALGTGIGENVPYYTGTDVVNAIAVDKAGNVYAGGLFTQAGGIAVSNIAKWDGTQWSALGTGLSYTVQALAIDGAGNVYAGGQFIQAGGIAVSNIAKWDGTRWSALGAGLTYRVQTLAIDGTGNVYAAGTQSSGGAYINKWNGTTWSQLGTGLGSIYGEVRALVVDGTGNVYAGGAFNTAGGVAVNNVAKWDGTSWSALGTGIPDRVYALALDGAGNFYAAGDAQGSRVLKWNGTRWVVVATVNRIVSTLAADGAGGVVAGGTFQSAGSLEANFVAKWDGTRWSNLATGLNRTVFAVAADGKGNIYVGGSFTAAGGLAANLIAKWDGTRWSTLGTGLVGVAVFALAVDGAGNVYAGGSFTRAGNKSAISIAKWDGTNWSALSAGLTQASYPGEVYALAVDGAGNVYAGGSFGQTGSLVVNGLAKWDGTNWSALGTGFDFTVRALALDGMGTVYAGGDFTRAGGVAANYVAKWDGTRWSALGSGALYAVRALAFARNGKLYAGGDRIFNFGVPTCLAAWDGTSWSAITTPTGGQVNALALDGNDNLYVGGSFTAIGTMAAKRVAKWDGTRWTTLGTGLNQEVRALAVRGASPLCVGGEFNAVGDGSKVTAYVGLYDTGASPLSMHTPLRQRSAVIQLYPNPTQSRFIVKCSAGRIEQGQLLNSQGQVIRHLSPSTLQTAVDIRGLAAGVYTVQVVVKGEVVSQRLVVE</sequence>
<dbReference type="SUPFAM" id="SSF101898">
    <property type="entry name" value="NHL repeat"/>
    <property type="match status" value="2"/>
</dbReference>
<evidence type="ECO:0000313" key="4">
    <source>
        <dbReference type="Proteomes" id="UP000297739"/>
    </source>
</evidence>
<name>A0A4Z0PHE1_9BACT</name>
<dbReference type="Gene3D" id="2.80.10.50">
    <property type="match status" value="1"/>
</dbReference>
<comment type="caution">
    <text evidence="3">The sequence shown here is derived from an EMBL/GenBank/DDBJ whole genome shotgun (WGS) entry which is preliminary data.</text>
</comment>
<feature type="domain" description="Secretion system C-terminal sorting" evidence="2">
    <location>
        <begin position="785"/>
        <end position="855"/>
    </location>
</feature>
<dbReference type="PANTHER" id="PTHR31778:SF2">
    <property type="entry name" value="BUD SITE SELECTION PROTEIN RAX2"/>
    <property type="match status" value="1"/>
</dbReference>
<dbReference type="InterPro" id="IPR024982">
    <property type="entry name" value="Rax2-like_C"/>
</dbReference>
<gene>
    <name evidence="3" type="ORF">E5J99_17190</name>
</gene>
<dbReference type="EMBL" id="SRLD01000040">
    <property type="protein sequence ID" value="TGE14168.1"/>
    <property type="molecule type" value="Genomic_DNA"/>
</dbReference>
<proteinExistence type="predicted"/>
<evidence type="ECO:0000259" key="2">
    <source>
        <dbReference type="Pfam" id="PF18962"/>
    </source>
</evidence>
<dbReference type="InterPro" id="IPR011042">
    <property type="entry name" value="6-blade_b-propeller_TolB-like"/>
</dbReference>
<dbReference type="Pfam" id="PF12768">
    <property type="entry name" value="Rax2"/>
    <property type="match status" value="2"/>
</dbReference>
<dbReference type="InterPro" id="IPR026444">
    <property type="entry name" value="Secre_tail"/>
</dbReference>
<feature type="domain" description="Rax2-like C-terminal" evidence="1">
    <location>
        <begin position="167"/>
        <end position="302"/>
    </location>
</feature>
<dbReference type="Pfam" id="PF18962">
    <property type="entry name" value="Por_Secre_tail"/>
    <property type="match status" value="1"/>
</dbReference>
<dbReference type="SUPFAM" id="SSF63829">
    <property type="entry name" value="Calcium-dependent phosphotriesterase"/>
    <property type="match status" value="1"/>
</dbReference>
<reference evidence="3 4" key="1">
    <citation type="submission" date="2019-04" db="EMBL/GenBank/DDBJ databases">
        <authorList>
            <person name="Feng G."/>
            <person name="Zhang J."/>
            <person name="Zhu H."/>
        </authorList>
    </citation>
    <scope>NUCLEOTIDE SEQUENCE [LARGE SCALE GENOMIC DNA]</scope>
    <source>
        <strain evidence="3 4">JCM 17223</strain>
    </source>
</reference>
<evidence type="ECO:0000259" key="1">
    <source>
        <dbReference type="Pfam" id="PF12768"/>
    </source>
</evidence>
<accession>A0A4Z0PHE1</accession>
<organism evidence="3 4">
    <name type="scientific">Hymenobacter elongatus</name>
    <dbReference type="NCBI Taxonomy" id="877208"/>
    <lineage>
        <taxon>Bacteria</taxon>
        <taxon>Pseudomonadati</taxon>
        <taxon>Bacteroidota</taxon>
        <taxon>Cytophagia</taxon>
        <taxon>Cytophagales</taxon>
        <taxon>Hymenobacteraceae</taxon>
        <taxon>Hymenobacter</taxon>
    </lineage>
</organism>
<dbReference type="Proteomes" id="UP000297739">
    <property type="component" value="Unassembled WGS sequence"/>
</dbReference>
<keyword evidence="4" id="KW-1185">Reference proteome</keyword>
<dbReference type="GO" id="GO:1902929">
    <property type="term" value="C:plasma membrane of growing cell tip"/>
    <property type="evidence" value="ECO:0007669"/>
    <property type="project" value="TreeGrafter"/>
</dbReference>
<dbReference type="AlphaFoldDB" id="A0A4Z0PHE1"/>
<dbReference type="OrthoDB" id="9761875at2"/>